<accession>A0A1J5S5E9</accession>
<dbReference type="AlphaFoldDB" id="A0A1J5S5E9"/>
<dbReference type="GO" id="GO:0015658">
    <property type="term" value="F:branched-chain amino acid transmembrane transporter activity"/>
    <property type="evidence" value="ECO:0007669"/>
    <property type="project" value="InterPro"/>
</dbReference>
<organism evidence="7">
    <name type="scientific">mine drainage metagenome</name>
    <dbReference type="NCBI Taxonomy" id="410659"/>
    <lineage>
        <taxon>unclassified sequences</taxon>
        <taxon>metagenomes</taxon>
        <taxon>ecological metagenomes</taxon>
    </lineage>
</organism>
<evidence type="ECO:0000256" key="6">
    <source>
        <dbReference type="SAM" id="Phobius"/>
    </source>
</evidence>
<comment type="caution">
    <text evidence="7">The sequence shown here is derived from an EMBL/GenBank/DDBJ whole genome shotgun (WGS) entry which is preliminary data.</text>
</comment>
<evidence type="ECO:0000256" key="1">
    <source>
        <dbReference type="ARBA" id="ARBA00004651"/>
    </source>
</evidence>
<feature type="transmembrane region" description="Helical" evidence="6">
    <location>
        <begin position="45"/>
        <end position="63"/>
    </location>
</feature>
<reference evidence="7" key="1">
    <citation type="submission" date="2016-10" db="EMBL/GenBank/DDBJ databases">
        <title>Sequence of Gallionella enrichment culture.</title>
        <authorList>
            <person name="Poehlein A."/>
            <person name="Muehling M."/>
            <person name="Daniel R."/>
        </authorList>
    </citation>
    <scope>NUCLEOTIDE SEQUENCE</scope>
</reference>
<dbReference type="InterPro" id="IPR043428">
    <property type="entry name" value="LivM-like"/>
</dbReference>
<evidence type="ECO:0000256" key="4">
    <source>
        <dbReference type="ARBA" id="ARBA00022989"/>
    </source>
</evidence>
<gene>
    <name evidence="7" type="ORF">GALL_143700</name>
</gene>
<feature type="transmembrane region" description="Helical" evidence="6">
    <location>
        <begin position="124"/>
        <end position="141"/>
    </location>
</feature>
<dbReference type="Pfam" id="PF02653">
    <property type="entry name" value="BPD_transp_2"/>
    <property type="match status" value="1"/>
</dbReference>
<dbReference type="PANTHER" id="PTHR30482:SF17">
    <property type="entry name" value="ABC TRANSPORTER ATP-BINDING PROTEIN"/>
    <property type="match status" value="1"/>
</dbReference>
<dbReference type="CDD" id="cd06581">
    <property type="entry name" value="TM_PBP1_LivM_like"/>
    <property type="match status" value="1"/>
</dbReference>
<feature type="transmembrane region" description="Helical" evidence="6">
    <location>
        <begin position="298"/>
        <end position="321"/>
    </location>
</feature>
<dbReference type="PANTHER" id="PTHR30482">
    <property type="entry name" value="HIGH-AFFINITY BRANCHED-CHAIN AMINO ACID TRANSPORT SYSTEM PERMEASE"/>
    <property type="match status" value="1"/>
</dbReference>
<name>A0A1J5S5E9_9ZZZZ</name>
<evidence type="ECO:0000256" key="3">
    <source>
        <dbReference type="ARBA" id="ARBA00022692"/>
    </source>
</evidence>
<dbReference type="EMBL" id="MLJW01000065">
    <property type="protein sequence ID" value="OIR03511.1"/>
    <property type="molecule type" value="Genomic_DNA"/>
</dbReference>
<proteinExistence type="predicted"/>
<feature type="transmembrane region" description="Helical" evidence="6">
    <location>
        <begin position="99"/>
        <end position="117"/>
    </location>
</feature>
<feature type="transmembrane region" description="Helical" evidence="6">
    <location>
        <begin position="175"/>
        <end position="194"/>
    </location>
</feature>
<keyword evidence="5 6" id="KW-0472">Membrane</keyword>
<keyword evidence="3 6" id="KW-0812">Transmembrane</keyword>
<comment type="subcellular location">
    <subcellularLocation>
        <location evidence="1">Cell membrane</location>
        <topology evidence="1">Multi-pass membrane protein</topology>
    </subcellularLocation>
</comment>
<evidence type="ECO:0000256" key="2">
    <source>
        <dbReference type="ARBA" id="ARBA00022475"/>
    </source>
</evidence>
<dbReference type="InterPro" id="IPR001851">
    <property type="entry name" value="ABC_transp_permease"/>
</dbReference>
<keyword evidence="4 6" id="KW-1133">Transmembrane helix</keyword>
<keyword evidence="2" id="KW-1003">Cell membrane</keyword>
<sequence>MSGPSNLVLPSRQLPAFRAPTRWLEPLPWLLALGVYFVFPDYAPLLTQIFIMVLFAMSLDLLVGYTGIVTLGHAAQFGTGAYVAGILAVRGLVTDPVLSALIAMAAAGLIGLIFGSLMLRTKGLTFLMLSVASGMLLYEIANKADSVTGGFDGLQGVSFSPLFKLWEFDFRGTTAFFYSFVLLFLSFIFLRRVVNSPFGWSLRGIRENDLRMSAVGCQNYRRRLIAYTIASVLAGLAGALQAQCTDFVALNSLSFESSGGVLIMLILGGSGRLYGPMFGVPIYMIAQDYLSKIDPTNWYIWQGIILLVLVLFARGGVLTLAERCLHACFRKDAK</sequence>
<evidence type="ECO:0000256" key="5">
    <source>
        <dbReference type="ARBA" id="ARBA00023136"/>
    </source>
</evidence>
<feature type="transmembrane region" description="Helical" evidence="6">
    <location>
        <begin position="75"/>
        <end position="93"/>
    </location>
</feature>
<feature type="transmembrane region" description="Helical" evidence="6">
    <location>
        <begin position="262"/>
        <end position="286"/>
    </location>
</feature>
<feature type="transmembrane region" description="Helical" evidence="6">
    <location>
        <begin position="224"/>
        <end position="242"/>
    </location>
</feature>
<evidence type="ECO:0000313" key="7">
    <source>
        <dbReference type="EMBL" id="OIR03511.1"/>
    </source>
</evidence>
<protein>
    <submittedName>
        <fullName evidence="7">Leucine/isoleucine/valine transporter permease subunit</fullName>
    </submittedName>
</protein>
<dbReference type="GO" id="GO:0005886">
    <property type="term" value="C:plasma membrane"/>
    <property type="evidence" value="ECO:0007669"/>
    <property type="project" value="UniProtKB-SubCell"/>
</dbReference>